<reference evidence="1 2" key="1">
    <citation type="submission" date="2015-01" db="EMBL/GenBank/DDBJ databases">
        <title>Evolution of Trichinella species and genotypes.</title>
        <authorList>
            <person name="Korhonen P.K."/>
            <person name="Edoardo P."/>
            <person name="Giuseppe L.R."/>
            <person name="Gasser R.B."/>
        </authorList>
    </citation>
    <scope>NUCLEOTIDE SEQUENCE [LARGE SCALE GENOMIC DNA]</scope>
    <source>
        <strain evidence="1">ISS1029</strain>
    </source>
</reference>
<gene>
    <name evidence="1" type="ORF">T11_3063</name>
</gene>
<protein>
    <submittedName>
        <fullName evidence="1">Uncharacterized protein</fullName>
    </submittedName>
</protein>
<dbReference type="OrthoDB" id="5920080at2759"/>
<evidence type="ECO:0000313" key="1">
    <source>
        <dbReference type="EMBL" id="KRZ14611.1"/>
    </source>
</evidence>
<keyword evidence="2" id="KW-1185">Reference proteome</keyword>
<dbReference type="EMBL" id="JYDP01000023">
    <property type="protein sequence ID" value="KRZ14611.1"/>
    <property type="molecule type" value="Genomic_DNA"/>
</dbReference>
<proteinExistence type="predicted"/>
<accession>A0A0V1HV60</accession>
<dbReference type="Proteomes" id="UP000055024">
    <property type="component" value="Unassembled WGS sequence"/>
</dbReference>
<organism evidence="1 2">
    <name type="scientific">Trichinella zimbabwensis</name>
    <dbReference type="NCBI Taxonomy" id="268475"/>
    <lineage>
        <taxon>Eukaryota</taxon>
        <taxon>Metazoa</taxon>
        <taxon>Ecdysozoa</taxon>
        <taxon>Nematoda</taxon>
        <taxon>Enoplea</taxon>
        <taxon>Dorylaimia</taxon>
        <taxon>Trichinellida</taxon>
        <taxon>Trichinellidae</taxon>
        <taxon>Trichinella</taxon>
    </lineage>
</organism>
<dbReference type="AlphaFoldDB" id="A0A0V1HV60"/>
<comment type="caution">
    <text evidence="1">The sequence shown here is derived from an EMBL/GenBank/DDBJ whole genome shotgun (WGS) entry which is preliminary data.</text>
</comment>
<evidence type="ECO:0000313" key="2">
    <source>
        <dbReference type="Proteomes" id="UP000055024"/>
    </source>
</evidence>
<feature type="non-terminal residue" evidence="1">
    <location>
        <position position="229"/>
    </location>
</feature>
<sequence>MEMNFKCIMPNLMKGATPNELVKGVTANSMTINHWQRDRASNHKLGFEKLFIILRTLIIRKTIQCTASHHTFTQQNSVNSISIIFSYLMLCYGYTHIIKSDAEHKRIRLNNEKSSVHICRQLPNSHDMKLNTSYPFMLKSKFSEIQVMHHTNLGTTGTIRRNLQTTTIYHFLHTQIQLHMKRKLNHVYKMEMNYKCIMPNLMKGATPNELVKGVTANSMTINHWQRDRA</sequence>
<name>A0A0V1HV60_9BILA</name>